<accession>A0A368Z5G8</accession>
<dbReference type="PRINTS" id="PR00598">
    <property type="entry name" value="HTHMARR"/>
</dbReference>
<comment type="caution">
    <text evidence="5">The sequence shown here is derived from an EMBL/GenBank/DDBJ whole genome shotgun (WGS) entry which is preliminary data.</text>
</comment>
<sequence length="141" mass="15474">MSFDLESFLPYRLNVAATRISRRFAALYEAEAGLTVPEWRVLAHLDRSGAVSVRDIHARVHLDKSMVSRAASRLEQAGLVQKSGHDRDRRLVALELTGQGRALMHRLSQIATGFQADLIAELGPEAGALDRALTRLSGGKD</sequence>
<dbReference type="RefSeq" id="WP_114348282.1">
    <property type="nucleotide sequence ID" value="NZ_QPJL01000003.1"/>
</dbReference>
<dbReference type="PROSITE" id="PS50995">
    <property type="entry name" value="HTH_MARR_2"/>
    <property type="match status" value="1"/>
</dbReference>
<dbReference type="GO" id="GO:0003677">
    <property type="term" value="F:DNA binding"/>
    <property type="evidence" value="ECO:0007669"/>
    <property type="project" value="UniProtKB-KW"/>
</dbReference>
<dbReference type="SMART" id="SM00347">
    <property type="entry name" value="HTH_MARR"/>
    <property type="match status" value="1"/>
</dbReference>
<reference evidence="5 6" key="1">
    <citation type="submission" date="2018-07" db="EMBL/GenBank/DDBJ databases">
        <title>Genomic Encyclopedia of Type Strains, Phase III (KMG-III): the genomes of soil and plant-associated and newly described type strains.</title>
        <authorList>
            <person name="Whitman W."/>
        </authorList>
    </citation>
    <scope>NUCLEOTIDE SEQUENCE [LARGE SCALE GENOMIC DNA]</scope>
    <source>
        <strain evidence="5 6">CECT 8525</strain>
    </source>
</reference>
<dbReference type="Gene3D" id="1.10.10.10">
    <property type="entry name" value="Winged helix-like DNA-binding domain superfamily/Winged helix DNA-binding domain"/>
    <property type="match status" value="1"/>
</dbReference>
<evidence type="ECO:0000259" key="4">
    <source>
        <dbReference type="PROSITE" id="PS50995"/>
    </source>
</evidence>
<dbReference type="InterPro" id="IPR000835">
    <property type="entry name" value="HTH_MarR-typ"/>
</dbReference>
<dbReference type="Proteomes" id="UP000253345">
    <property type="component" value="Unassembled WGS sequence"/>
</dbReference>
<dbReference type="GO" id="GO:0003700">
    <property type="term" value="F:DNA-binding transcription factor activity"/>
    <property type="evidence" value="ECO:0007669"/>
    <property type="project" value="InterPro"/>
</dbReference>
<evidence type="ECO:0000256" key="3">
    <source>
        <dbReference type="ARBA" id="ARBA00023163"/>
    </source>
</evidence>
<evidence type="ECO:0000256" key="1">
    <source>
        <dbReference type="ARBA" id="ARBA00023015"/>
    </source>
</evidence>
<evidence type="ECO:0000256" key="2">
    <source>
        <dbReference type="ARBA" id="ARBA00023125"/>
    </source>
</evidence>
<dbReference type="InterPro" id="IPR036388">
    <property type="entry name" value="WH-like_DNA-bd_sf"/>
</dbReference>
<gene>
    <name evidence="5" type="ORF">DFP89_103223</name>
</gene>
<dbReference type="PANTHER" id="PTHR33164">
    <property type="entry name" value="TRANSCRIPTIONAL REGULATOR, MARR FAMILY"/>
    <property type="match status" value="1"/>
</dbReference>
<dbReference type="AlphaFoldDB" id="A0A368Z5G8"/>
<dbReference type="PANTHER" id="PTHR33164:SF57">
    <property type="entry name" value="MARR-FAMILY TRANSCRIPTIONAL REGULATOR"/>
    <property type="match status" value="1"/>
</dbReference>
<dbReference type="PROSITE" id="PS01117">
    <property type="entry name" value="HTH_MARR_1"/>
    <property type="match status" value="1"/>
</dbReference>
<evidence type="ECO:0000313" key="6">
    <source>
        <dbReference type="Proteomes" id="UP000253345"/>
    </source>
</evidence>
<dbReference type="Pfam" id="PF01047">
    <property type="entry name" value="MarR"/>
    <property type="match status" value="1"/>
</dbReference>
<dbReference type="GO" id="GO:0006950">
    <property type="term" value="P:response to stress"/>
    <property type="evidence" value="ECO:0007669"/>
    <property type="project" value="TreeGrafter"/>
</dbReference>
<protein>
    <submittedName>
        <fullName evidence="5">DNA-binding MarR family transcriptional regulator</fullName>
    </submittedName>
</protein>
<name>A0A368Z5G8_9RHOB</name>
<feature type="domain" description="HTH marR-type" evidence="4">
    <location>
        <begin position="6"/>
        <end position="138"/>
    </location>
</feature>
<keyword evidence="6" id="KW-1185">Reference proteome</keyword>
<dbReference type="InterPro" id="IPR036390">
    <property type="entry name" value="WH_DNA-bd_sf"/>
</dbReference>
<keyword evidence="1" id="KW-0805">Transcription regulation</keyword>
<keyword evidence="2 5" id="KW-0238">DNA-binding</keyword>
<dbReference type="OrthoDB" id="8906692at2"/>
<evidence type="ECO:0000313" key="5">
    <source>
        <dbReference type="EMBL" id="RCW87219.1"/>
    </source>
</evidence>
<keyword evidence="3" id="KW-0804">Transcription</keyword>
<proteinExistence type="predicted"/>
<dbReference type="SUPFAM" id="SSF46785">
    <property type="entry name" value="Winged helix' DNA-binding domain"/>
    <property type="match status" value="1"/>
</dbReference>
<organism evidence="5 6">
    <name type="scientific">Paracoccus lutimaris</name>
    <dbReference type="NCBI Taxonomy" id="1490030"/>
    <lineage>
        <taxon>Bacteria</taxon>
        <taxon>Pseudomonadati</taxon>
        <taxon>Pseudomonadota</taxon>
        <taxon>Alphaproteobacteria</taxon>
        <taxon>Rhodobacterales</taxon>
        <taxon>Paracoccaceae</taxon>
        <taxon>Paracoccus</taxon>
    </lineage>
</organism>
<dbReference type="InterPro" id="IPR023187">
    <property type="entry name" value="Tscrpt_reg_MarR-type_CS"/>
</dbReference>
<dbReference type="InterPro" id="IPR039422">
    <property type="entry name" value="MarR/SlyA-like"/>
</dbReference>
<dbReference type="EMBL" id="QPJL01000003">
    <property type="protein sequence ID" value="RCW87219.1"/>
    <property type="molecule type" value="Genomic_DNA"/>
</dbReference>